<evidence type="ECO:0000256" key="4">
    <source>
        <dbReference type="ARBA" id="ARBA00005420"/>
    </source>
</evidence>
<comment type="similarity">
    <text evidence="4">Belongs to the diacylglycerol acyltransferase family.</text>
</comment>
<gene>
    <name evidence="16" type="ORF">PLOB_00049354</name>
</gene>
<keyword evidence="13 15" id="KW-0472">Membrane</keyword>
<dbReference type="Pfam" id="PF03982">
    <property type="entry name" value="DAGAT"/>
    <property type="match status" value="2"/>
</dbReference>
<feature type="transmembrane region" description="Helical" evidence="15">
    <location>
        <begin position="370"/>
        <end position="393"/>
    </location>
</feature>
<protein>
    <recommendedName>
        <fullName evidence="5">diacylglycerol O-acyltransferase</fullName>
        <ecNumber evidence="5">2.3.1.20</ecNumber>
    </recommendedName>
</protein>
<evidence type="ECO:0000256" key="1">
    <source>
        <dbReference type="ARBA" id="ARBA00004477"/>
    </source>
</evidence>
<dbReference type="EC" id="2.3.1.20" evidence="5"/>
<evidence type="ECO:0000256" key="10">
    <source>
        <dbReference type="ARBA" id="ARBA00022824"/>
    </source>
</evidence>
<comment type="pathway">
    <text evidence="3">Lipid metabolism.</text>
</comment>
<keyword evidence="11 15" id="KW-1133">Transmembrane helix</keyword>
<comment type="pathway">
    <text evidence="2">Glycerolipid metabolism; triacylglycerol biosynthesis.</text>
</comment>
<evidence type="ECO:0000256" key="5">
    <source>
        <dbReference type="ARBA" id="ARBA00013244"/>
    </source>
</evidence>
<comment type="subcellular location">
    <subcellularLocation>
        <location evidence="1">Endoplasmic reticulum membrane</location>
        <topology evidence="1">Multi-pass membrane protein</topology>
    </subcellularLocation>
</comment>
<comment type="caution">
    <text evidence="16">The sequence shown here is derived from an EMBL/GenBank/DDBJ whole genome shotgun (WGS) entry which is preliminary data.</text>
</comment>
<evidence type="ECO:0000256" key="13">
    <source>
        <dbReference type="ARBA" id="ARBA00023136"/>
    </source>
</evidence>
<accession>A0ABN8PXL8</accession>
<keyword evidence="7" id="KW-0808">Transferase</keyword>
<keyword evidence="10" id="KW-0256">Endoplasmic reticulum</keyword>
<evidence type="ECO:0000256" key="9">
    <source>
        <dbReference type="ARBA" id="ARBA00022798"/>
    </source>
</evidence>
<feature type="transmembrane region" description="Helical" evidence="15">
    <location>
        <begin position="49"/>
        <end position="66"/>
    </location>
</feature>
<evidence type="ECO:0000256" key="7">
    <source>
        <dbReference type="ARBA" id="ARBA00022679"/>
    </source>
</evidence>
<evidence type="ECO:0000256" key="15">
    <source>
        <dbReference type="SAM" id="Phobius"/>
    </source>
</evidence>
<dbReference type="PANTHER" id="PTHR12317">
    <property type="entry name" value="DIACYLGLYCEROL O-ACYLTRANSFERASE"/>
    <property type="match status" value="1"/>
</dbReference>
<evidence type="ECO:0000256" key="11">
    <source>
        <dbReference type="ARBA" id="ARBA00022989"/>
    </source>
</evidence>
<evidence type="ECO:0000256" key="8">
    <source>
        <dbReference type="ARBA" id="ARBA00022692"/>
    </source>
</evidence>
<sequence length="685" mass="76780">MKEIWDPKKIASSITREIQALAVLFQVCLFLFGGILGICLLLILLLNEYTRILAVLYIGWAFILNSRTPSRGGYPQALQIVRRWNMWRYYCDYFPIQSVKTTDLDPKDNYIFCYHPHGIMGLGAQGNFCGEATGFSEKFPGIYPHLLTLSMNFNVPFIREYTLSAGVCSVDKGSIEYILTKMGPGHSVIIVVGGAAEALEARPGSVKLTLRERKGFIKLALSNGASLVPVFSFGENDLYDQVSNPAGSSLRQWQTKMKEYTRVAPVLFYGRGFGLLPHRRPIHTVFGAPLKVDRVENPSKEEVDNLHSLYVTALRELFDKHKKNYGIAEDSAEKTCALTVYVRTMADDFKMEEAWALSKIAVNITRGTQALVVLFHVCMGLFGGIVGSCLLLLLLLNEYTRIFAALYIGWAFILNSRSPYQGGCSPALQIVRRWKIWRYFCDYFPIRLVKTTDLDPKDNYIFCYHPHGVLCLGAQGNFCGDATGFSEKFPGIYPHIVTLSMNFKLPLIREYSLSMGVCSVEKNSIEYILKKMGPGHSAVIVVGGASESLEARPGSFKLTLKERKGFIKLALQNGASLVPVFSFGENDLYDQVDNSTGSSLRQWQTKVKAYTGVSPVLFYGALGLLPHRRPIHTVFGAPLKVNRVENPSKEEVDNLHSLYVTALRELFDKHKKNYGIAEDEHLEII</sequence>
<dbReference type="EMBL" id="CALNXK010000095">
    <property type="protein sequence ID" value="CAH3152996.1"/>
    <property type="molecule type" value="Genomic_DNA"/>
</dbReference>
<keyword evidence="14" id="KW-0012">Acyltransferase</keyword>
<name>A0ABN8PXL8_9CNID</name>
<keyword evidence="6" id="KW-0444">Lipid biosynthesis</keyword>
<keyword evidence="17" id="KW-1185">Reference proteome</keyword>
<organism evidence="16 17">
    <name type="scientific">Porites lobata</name>
    <dbReference type="NCBI Taxonomy" id="104759"/>
    <lineage>
        <taxon>Eukaryota</taxon>
        <taxon>Metazoa</taxon>
        <taxon>Cnidaria</taxon>
        <taxon>Anthozoa</taxon>
        <taxon>Hexacorallia</taxon>
        <taxon>Scleractinia</taxon>
        <taxon>Fungiina</taxon>
        <taxon>Poritidae</taxon>
        <taxon>Porites</taxon>
    </lineage>
</organism>
<evidence type="ECO:0000256" key="3">
    <source>
        <dbReference type="ARBA" id="ARBA00005189"/>
    </source>
</evidence>
<keyword evidence="9" id="KW-0319">Glycerol metabolism</keyword>
<evidence type="ECO:0000256" key="12">
    <source>
        <dbReference type="ARBA" id="ARBA00023098"/>
    </source>
</evidence>
<dbReference type="CDD" id="cd07987">
    <property type="entry name" value="LPLAT_MGAT-like"/>
    <property type="match status" value="2"/>
</dbReference>
<evidence type="ECO:0000313" key="16">
    <source>
        <dbReference type="EMBL" id="CAH3152996.1"/>
    </source>
</evidence>
<feature type="transmembrane region" description="Helical" evidence="15">
    <location>
        <begin position="21"/>
        <end position="43"/>
    </location>
</feature>
<keyword evidence="8 15" id="KW-0812">Transmembrane</keyword>
<dbReference type="InterPro" id="IPR007130">
    <property type="entry name" value="DAGAT"/>
</dbReference>
<keyword evidence="12" id="KW-0443">Lipid metabolism</keyword>
<dbReference type="Proteomes" id="UP001159405">
    <property type="component" value="Unassembled WGS sequence"/>
</dbReference>
<dbReference type="PANTHER" id="PTHR12317:SF0">
    <property type="entry name" value="ACYLTRANSFERASE"/>
    <property type="match status" value="1"/>
</dbReference>
<evidence type="ECO:0000256" key="2">
    <source>
        <dbReference type="ARBA" id="ARBA00004771"/>
    </source>
</evidence>
<evidence type="ECO:0000313" key="17">
    <source>
        <dbReference type="Proteomes" id="UP001159405"/>
    </source>
</evidence>
<reference evidence="16 17" key="1">
    <citation type="submission" date="2022-05" db="EMBL/GenBank/DDBJ databases">
        <authorList>
            <consortium name="Genoscope - CEA"/>
            <person name="William W."/>
        </authorList>
    </citation>
    <scope>NUCLEOTIDE SEQUENCE [LARGE SCALE GENOMIC DNA]</scope>
</reference>
<evidence type="ECO:0000256" key="14">
    <source>
        <dbReference type="ARBA" id="ARBA00023315"/>
    </source>
</evidence>
<proteinExistence type="inferred from homology"/>
<evidence type="ECO:0000256" key="6">
    <source>
        <dbReference type="ARBA" id="ARBA00022516"/>
    </source>
</evidence>